<organism evidence="1">
    <name type="scientific">marine sediment metagenome</name>
    <dbReference type="NCBI Taxonomy" id="412755"/>
    <lineage>
        <taxon>unclassified sequences</taxon>
        <taxon>metagenomes</taxon>
        <taxon>ecological metagenomes</taxon>
    </lineage>
</organism>
<dbReference type="InterPro" id="IPR032710">
    <property type="entry name" value="NTF2-like_dom_sf"/>
</dbReference>
<dbReference type="GO" id="GO:0030638">
    <property type="term" value="P:polyketide metabolic process"/>
    <property type="evidence" value="ECO:0007669"/>
    <property type="project" value="InterPro"/>
</dbReference>
<gene>
    <name evidence="1" type="ORF">S01H1_08685</name>
</gene>
<evidence type="ECO:0008006" key="2">
    <source>
        <dbReference type="Google" id="ProtNLM"/>
    </source>
</evidence>
<reference evidence="1" key="1">
    <citation type="journal article" date="2014" name="Front. Microbiol.">
        <title>High frequency of phylogenetically diverse reductive dehalogenase-homologous genes in deep subseafloor sedimentary metagenomes.</title>
        <authorList>
            <person name="Kawai M."/>
            <person name="Futagami T."/>
            <person name="Toyoda A."/>
            <person name="Takaki Y."/>
            <person name="Nishi S."/>
            <person name="Hori S."/>
            <person name="Arai W."/>
            <person name="Tsubouchi T."/>
            <person name="Morono Y."/>
            <person name="Uchiyama I."/>
            <person name="Ito T."/>
            <person name="Fujiyama A."/>
            <person name="Inagaki F."/>
            <person name="Takami H."/>
        </authorList>
    </citation>
    <scope>NUCLEOTIDE SEQUENCE</scope>
    <source>
        <strain evidence="1">Expedition CK06-06</strain>
    </source>
</reference>
<proteinExistence type="predicted"/>
<comment type="caution">
    <text evidence="1">The sequence shown here is derived from an EMBL/GenBank/DDBJ whole genome shotgun (WGS) entry which is preliminary data.</text>
</comment>
<feature type="non-terminal residue" evidence="1">
    <location>
        <position position="1"/>
    </location>
</feature>
<dbReference type="EMBL" id="BARS01004445">
    <property type="protein sequence ID" value="GAF78325.1"/>
    <property type="molecule type" value="Genomic_DNA"/>
</dbReference>
<dbReference type="Gene3D" id="3.10.450.50">
    <property type="match status" value="1"/>
</dbReference>
<dbReference type="SUPFAM" id="SSF54427">
    <property type="entry name" value="NTF2-like"/>
    <property type="match status" value="1"/>
</dbReference>
<dbReference type="InterPro" id="IPR009959">
    <property type="entry name" value="Cyclase_SnoaL-like"/>
</dbReference>
<dbReference type="AlphaFoldDB" id="X0TQC4"/>
<evidence type="ECO:0000313" key="1">
    <source>
        <dbReference type="EMBL" id="GAF78325.1"/>
    </source>
</evidence>
<accession>X0TQC4</accession>
<protein>
    <recommendedName>
        <fullName evidence="2">Ester cyclase</fullName>
    </recommendedName>
</protein>
<sequence length="44" mass="4618">ATGKPVNMTGISIHRVTGGQIQEGWLNFDALGMMQQLGVIPPPG</sequence>
<name>X0TQC4_9ZZZZ</name>
<dbReference type="Pfam" id="PF07366">
    <property type="entry name" value="SnoaL"/>
    <property type="match status" value="1"/>
</dbReference>